<evidence type="ECO:0000313" key="3">
    <source>
        <dbReference type="Proteomes" id="UP001176517"/>
    </source>
</evidence>
<sequence length="101" mass="11338">MGFFSSDSHDQVYGDQHEGKLSHEVLAGGAAFEAMRTYEKHEEANGKPENHQLAKELVAGFAGAEVDKLFETKGLDYLDREQAKRQAQQEATQAYDDQYNN</sequence>
<protein>
    <recommendedName>
        <fullName evidence="4">CipC-like antibiotic response protein</fullName>
    </recommendedName>
</protein>
<accession>A0AAN6GQ20</accession>
<name>A0AAN6GQ20_9BASI</name>
<proteinExistence type="predicted"/>
<dbReference type="Pfam" id="PF12585">
    <property type="entry name" value="DUF3759"/>
    <property type="match status" value="1"/>
</dbReference>
<keyword evidence="3" id="KW-1185">Reference proteome</keyword>
<dbReference type="AlphaFoldDB" id="A0AAN6GQ20"/>
<evidence type="ECO:0008006" key="4">
    <source>
        <dbReference type="Google" id="ProtNLM"/>
    </source>
</evidence>
<gene>
    <name evidence="2" type="ORF">OC846_003238</name>
</gene>
<dbReference type="PANTHER" id="PTHR37450">
    <property type="entry name" value="CIPC PROTEIN"/>
    <property type="match status" value="1"/>
</dbReference>
<feature type="compositionally biased region" description="Low complexity" evidence="1">
    <location>
        <begin position="85"/>
        <end position="94"/>
    </location>
</feature>
<organism evidence="2 3">
    <name type="scientific">Tilletia horrida</name>
    <dbReference type="NCBI Taxonomy" id="155126"/>
    <lineage>
        <taxon>Eukaryota</taxon>
        <taxon>Fungi</taxon>
        <taxon>Dikarya</taxon>
        <taxon>Basidiomycota</taxon>
        <taxon>Ustilaginomycotina</taxon>
        <taxon>Exobasidiomycetes</taxon>
        <taxon>Tilletiales</taxon>
        <taxon>Tilletiaceae</taxon>
        <taxon>Tilletia</taxon>
    </lineage>
</organism>
<dbReference type="EMBL" id="JAPDMZ010000075">
    <property type="protein sequence ID" value="KAK0551523.1"/>
    <property type="molecule type" value="Genomic_DNA"/>
</dbReference>
<evidence type="ECO:0000313" key="2">
    <source>
        <dbReference type="EMBL" id="KAK0551523.1"/>
    </source>
</evidence>
<dbReference type="PANTHER" id="PTHR37450:SF1">
    <property type="entry name" value="CIPC PROTEIN"/>
    <property type="match status" value="1"/>
</dbReference>
<dbReference type="InterPro" id="IPR022234">
    <property type="entry name" value="DUF3759"/>
</dbReference>
<dbReference type="Proteomes" id="UP001176517">
    <property type="component" value="Unassembled WGS sequence"/>
</dbReference>
<evidence type="ECO:0000256" key="1">
    <source>
        <dbReference type="SAM" id="MobiDB-lite"/>
    </source>
</evidence>
<feature type="region of interest" description="Disordered" evidence="1">
    <location>
        <begin position="81"/>
        <end position="101"/>
    </location>
</feature>
<reference evidence="2" key="1">
    <citation type="journal article" date="2023" name="PhytoFront">
        <title>Draft Genome Resources of Seven Strains of Tilletia horrida, Causal Agent of Kernel Smut of Rice.</title>
        <authorList>
            <person name="Khanal S."/>
            <person name="Antony Babu S."/>
            <person name="Zhou X.G."/>
        </authorList>
    </citation>
    <scope>NUCLEOTIDE SEQUENCE</scope>
    <source>
        <strain evidence="2">TX6</strain>
    </source>
</reference>
<comment type="caution">
    <text evidence="2">The sequence shown here is derived from an EMBL/GenBank/DDBJ whole genome shotgun (WGS) entry which is preliminary data.</text>
</comment>